<organism evidence="1 2">
    <name type="scientific">Cordyceps militaris</name>
    <name type="common">Caterpillar fungus</name>
    <name type="synonym">Clavaria militaris</name>
    <dbReference type="NCBI Taxonomy" id="73501"/>
    <lineage>
        <taxon>Eukaryota</taxon>
        <taxon>Fungi</taxon>
        <taxon>Dikarya</taxon>
        <taxon>Ascomycota</taxon>
        <taxon>Pezizomycotina</taxon>
        <taxon>Sordariomycetes</taxon>
        <taxon>Hypocreomycetidae</taxon>
        <taxon>Hypocreales</taxon>
        <taxon>Cordycipitaceae</taxon>
        <taxon>Cordyceps</taxon>
    </lineage>
</organism>
<evidence type="ECO:0000313" key="1">
    <source>
        <dbReference type="EMBL" id="ATY65512.1"/>
    </source>
</evidence>
<dbReference type="VEuPathDB" id="FungiDB:A9K55_001945"/>
<name>A0A2H4SQW7_CORMI</name>
<dbReference type="VEuPathDB" id="FungiDB:CCM_08613"/>
<accession>A0A2H4SQW7</accession>
<dbReference type="Proteomes" id="UP000323067">
    <property type="component" value="Chromosome iii"/>
</dbReference>
<gene>
    <name evidence="1" type="ORF">A9K55_001945</name>
</gene>
<protein>
    <submittedName>
        <fullName evidence="1">Uncharacterized protein</fullName>
    </submittedName>
</protein>
<reference evidence="1 2" key="1">
    <citation type="journal article" date="2017" name="BMC Genomics">
        <title>Chromosome level assembly and secondary metabolite potential of the parasitic fungus Cordyceps militaris.</title>
        <authorList>
            <person name="Kramer G.J."/>
            <person name="Nodwell J.R."/>
        </authorList>
    </citation>
    <scope>NUCLEOTIDE SEQUENCE [LARGE SCALE GENOMIC DNA]</scope>
    <source>
        <strain evidence="1 2">ATCC 34164</strain>
    </source>
</reference>
<evidence type="ECO:0000313" key="2">
    <source>
        <dbReference type="Proteomes" id="UP000323067"/>
    </source>
</evidence>
<dbReference type="EMBL" id="CP023326">
    <property type="protein sequence ID" value="ATY65512.1"/>
    <property type="molecule type" value="Genomic_DNA"/>
</dbReference>
<sequence>MQAVFELWCLLCSDSPMSEARLILEFPNEQLVMHRYRRAQPKNEFLFAVQPCARVPPGYTAVAVLFGEAVRPAHDLCISVQPPEGDAAGPREWVAAILDALAAQRLVNSEALQIWRRLAHGEE</sequence>
<proteinExistence type="predicted"/>
<dbReference type="AlphaFoldDB" id="A0A2H4SQW7"/>